<dbReference type="AlphaFoldDB" id="A0A5E4TEV2"/>
<evidence type="ECO:0000313" key="3">
    <source>
        <dbReference type="Proteomes" id="UP000334380"/>
    </source>
</evidence>
<accession>A0A5E4TEV2</accession>
<proteinExistence type="predicted"/>
<dbReference type="Proteomes" id="UP000334380">
    <property type="component" value="Unassembled WGS sequence"/>
</dbReference>
<name>A0A5E4TEV2_9BURK</name>
<feature type="compositionally biased region" description="Basic residues" evidence="1">
    <location>
        <begin position="12"/>
        <end position="25"/>
    </location>
</feature>
<evidence type="ECO:0000313" key="2">
    <source>
        <dbReference type="EMBL" id="VVD86347.1"/>
    </source>
</evidence>
<evidence type="ECO:0000256" key="1">
    <source>
        <dbReference type="SAM" id="MobiDB-lite"/>
    </source>
</evidence>
<organism evidence="2 3">
    <name type="scientific">Pandoraea terrigena</name>
    <dbReference type="NCBI Taxonomy" id="2508292"/>
    <lineage>
        <taxon>Bacteria</taxon>
        <taxon>Pseudomonadati</taxon>
        <taxon>Pseudomonadota</taxon>
        <taxon>Betaproteobacteria</taxon>
        <taxon>Burkholderiales</taxon>
        <taxon>Burkholderiaceae</taxon>
        <taxon>Pandoraea</taxon>
    </lineage>
</organism>
<sequence length="220" mass="24548">MPCVPSQPDGRAKRKSGSWTKHGRNQRWGGKAVLGHGLQLCNKCNKVALLHEMIRGAEARRHEWRVAPWDTSRYISAQQILVNRRNMSSSAIDWHAVRFIPGIGNLQGIDETMACCGAGGPGGNPPAGHGAGATDMPRSPRRFARSDIRPSSTFRLRRPASGHDDRTAFATSRSRGVSTGKHPITRPRLRVRRRRRATHFFSANHCARCAERRSKTLFDR</sequence>
<feature type="region of interest" description="Disordered" evidence="1">
    <location>
        <begin position="1"/>
        <end position="25"/>
    </location>
</feature>
<gene>
    <name evidence="2" type="ORF">PTE31013_01400</name>
</gene>
<reference evidence="2 3" key="1">
    <citation type="submission" date="2019-08" db="EMBL/GenBank/DDBJ databases">
        <authorList>
            <person name="Peeters C."/>
        </authorList>
    </citation>
    <scope>NUCLEOTIDE SEQUENCE [LARGE SCALE GENOMIC DNA]</scope>
    <source>
        <strain evidence="2 3">LMG 31013</strain>
    </source>
</reference>
<dbReference type="EMBL" id="CABPRU010000002">
    <property type="protein sequence ID" value="VVD86347.1"/>
    <property type="molecule type" value="Genomic_DNA"/>
</dbReference>
<feature type="region of interest" description="Disordered" evidence="1">
    <location>
        <begin position="124"/>
        <end position="187"/>
    </location>
</feature>
<keyword evidence="3" id="KW-1185">Reference proteome</keyword>
<protein>
    <submittedName>
        <fullName evidence="2">Uncharacterized protein</fullName>
    </submittedName>
</protein>